<feature type="region of interest" description="Disordered" evidence="6">
    <location>
        <begin position="323"/>
        <end position="401"/>
    </location>
</feature>
<evidence type="ECO:0000256" key="4">
    <source>
        <dbReference type="ARBA" id="ARBA00023187"/>
    </source>
</evidence>
<reference evidence="8" key="2">
    <citation type="journal article" date="2022" name="Elife">
        <title>Obligate sexual reproduction of a homothallic fungus closely related to the Cryptococcus pathogenic species complex.</title>
        <authorList>
            <person name="Passer A.R."/>
            <person name="Clancey S.A."/>
            <person name="Shea T."/>
            <person name="David-Palma M."/>
            <person name="Averette A.F."/>
            <person name="Boekhout T."/>
            <person name="Porcel B.M."/>
            <person name="Nowrousian M."/>
            <person name="Cuomo C.A."/>
            <person name="Sun S."/>
            <person name="Heitman J."/>
            <person name="Coelho M.A."/>
        </authorList>
    </citation>
    <scope>NUCLEOTIDE SEQUENCE</scope>
    <source>
        <strain evidence="8">CBS 7841</strain>
    </source>
</reference>
<feature type="region of interest" description="Disordered" evidence="6">
    <location>
        <begin position="1"/>
        <end position="51"/>
    </location>
</feature>
<dbReference type="PANTHER" id="PTHR13288">
    <property type="entry name" value="SPLICING FACTOR 45 SPF45"/>
    <property type="match status" value="1"/>
</dbReference>
<keyword evidence="2" id="KW-0507">mRNA processing</keyword>
<feature type="compositionally biased region" description="Basic and acidic residues" evidence="6">
    <location>
        <begin position="185"/>
        <end position="209"/>
    </location>
</feature>
<dbReference type="GO" id="GO:0071011">
    <property type="term" value="C:precatalytic spliceosome"/>
    <property type="evidence" value="ECO:0007669"/>
    <property type="project" value="TreeGrafter"/>
</dbReference>
<dbReference type="AlphaFoldDB" id="A0AAJ8M1Q8"/>
<feature type="compositionally biased region" description="Low complexity" evidence="6">
    <location>
        <begin position="287"/>
        <end position="303"/>
    </location>
</feature>
<dbReference type="GO" id="GO:0003723">
    <property type="term" value="F:RNA binding"/>
    <property type="evidence" value="ECO:0007669"/>
    <property type="project" value="UniProtKB-KW"/>
</dbReference>
<gene>
    <name evidence="8" type="ORF">L203_103523</name>
</gene>
<feature type="compositionally biased region" description="Basic residues" evidence="6">
    <location>
        <begin position="149"/>
        <end position="160"/>
    </location>
</feature>
<evidence type="ECO:0000256" key="1">
    <source>
        <dbReference type="ARBA" id="ARBA00004123"/>
    </source>
</evidence>
<evidence type="ECO:0000256" key="3">
    <source>
        <dbReference type="ARBA" id="ARBA00022884"/>
    </source>
</evidence>
<feature type="compositionally biased region" description="Polar residues" evidence="6">
    <location>
        <begin position="356"/>
        <end position="376"/>
    </location>
</feature>
<dbReference type="InterPro" id="IPR040052">
    <property type="entry name" value="RBM17"/>
</dbReference>
<dbReference type="Pfam" id="PF01585">
    <property type="entry name" value="G-patch"/>
    <property type="match status" value="1"/>
</dbReference>
<reference evidence="8" key="3">
    <citation type="submission" date="2024-01" db="EMBL/GenBank/DDBJ databases">
        <authorList>
            <person name="Coelho M.A."/>
            <person name="David-Palma M."/>
            <person name="Shea T."/>
            <person name="Sun S."/>
            <person name="Cuomo C.A."/>
            <person name="Heitman J."/>
        </authorList>
    </citation>
    <scope>NUCLEOTIDE SEQUENCE</scope>
    <source>
        <strain evidence="8">CBS 7841</strain>
    </source>
</reference>
<evidence type="ECO:0000313" key="9">
    <source>
        <dbReference type="Proteomes" id="UP000094043"/>
    </source>
</evidence>
<dbReference type="CDD" id="cd12374">
    <property type="entry name" value="RRM_UHM_SPF45_PUF60"/>
    <property type="match status" value="1"/>
</dbReference>
<dbReference type="GO" id="GO:0045292">
    <property type="term" value="P:mRNA cis splicing, via spliceosome"/>
    <property type="evidence" value="ECO:0007669"/>
    <property type="project" value="InterPro"/>
</dbReference>
<dbReference type="Proteomes" id="UP000094043">
    <property type="component" value="Chromosome 4"/>
</dbReference>
<organism evidence="8 9">
    <name type="scientific">Cryptococcus depauperatus CBS 7841</name>
    <dbReference type="NCBI Taxonomy" id="1295531"/>
    <lineage>
        <taxon>Eukaryota</taxon>
        <taxon>Fungi</taxon>
        <taxon>Dikarya</taxon>
        <taxon>Basidiomycota</taxon>
        <taxon>Agaricomycotina</taxon>
        <taxon>Tremellomycetes</taxon>
        <taxon>Tremellales</taxon>
        <taxon>Cryptococcaceae</taxon>
        <taxon>Cryptococcus</taxon>
    </lineage>
</organism>
<dbReference type="PANTHER" id="PTHR13288:SF8">
    <property type="entry name" value="SPLICING FACTOR 45"/>
    <property type="match status" value="1"/>
</dbReference>
<dbReference type="PROSITE" id="PS50174">
    <property type="entry name" value="G_PATCH"/>
    <property type="match status" value="1"/>
</dbReference>
<evidence type="ECO:0000313" key="8">
    <source>
        <dbReference type="EMBL" id="WVN88318.1"/>
    </source>
</evidence>
<dbReference type="SMART" id="SM00361">
    <property type="entry name" value="RRM_1"/>
    <property type="match status" value="1"/>
</dbReference>
<evidence type="ECO:0000256" key="2">
    <source>
        <dbReference type="ARBA" id="ARBA00022664"/>
    </source>
</evidence>
<feature type="compositionally biased region" description="Basic and acidic residues" evidence="6">
    <location>
        <begin position="258"/>
        <end position="271"/>
    </location>
</feature>
<dbReference type="KEGG" id="cdep:91087734"/>
<comment type="subcellular location">
    <subcellularLocation>
        <location evidence="1">Nucleus</location>
    </subcellularLocation>
</comment>
<sequence length="650" mass="70245">MSLYSGIKFSSVNPDQEKEKNTSTSNVATTVEAADIKSTTDSNSNKPKTTAEYSSALKFAPRINKKPAKPTAPTFSIPIVQRAAISCATESKPDVIRSAEPVINKSLLQPAEAQDGIQLGPDGTPLAMAPAMTLAAEAVKEGYKDKIGDKKKKKKKRKKPQQQQWMPTFDPEEQYDPNRPNDLGEYQHYRKQAKEDRRRKLIDSKRRGEGLSSNESSYCTDSEEDVAPRRDAYSPPSSTVPLPPDDSHSQPSQSPAEHSIRSGDEVYEQRKVMSQNPVATGDDAYARRAAMSQQVSSQSQPRAISGNDAYTGRTAISQHLQPPGFVTEMSNPDPPAFAPPTFTATNFASPHPPNPTNGQTYDQSNSANGPSTSVPLSSIPGLAPAHPPTSNTPSGGSGQKDYQTMLEERKKAAEAIAAKFKALAGAGPATATATAIATPVVNPPTFGSDTADLGGGSFAEKMMRKWGHVEGTGLGARGEGIVHALSAEHVTTPVNPQNMSKRQLAKQKAAAANAKNRSWVQASNARGKIVNQNQDVNAQTQREQKGEESRIVCLRGLVGSVDEIEEEMVDEVGEECSKYGIVERVVLHMVEPPPPEPEECLRVFVVFSGMAGAWRALKELDGRYFGGRNITATYFDEERFNKGDRDGPIL</sequence>
<evidence type="ECO:0000256" key="6">
    <source>
        <dbReference type="SAM" id="MobiDB-lite"/>
    </source>
</evidence>
<dbReference type="FunFam" id="3.30.70.330:FF:000382">
    <property type="entry name" value="G-patch domain-containing protein"/>
    <property type="match status" value="1"/>
</dbReference>
<feature type="compositionally biased region" description="Polar residues" evidence="6">
    <location>
        <begin position="211"/>
        <end position="220"/>
    </location>
</feature>
<feature type="compositionally biased region" description="Polar residues" evidence="6">
    <location>
        <begin position="37"/>
        <end position="51"/>
    </location>
</feature>
<evidence type="ECO:0000259" key="7">
    <source>
        <dbReference type="PROSITE" id="PS50174"/>
    </source>
</evidence>
<dbReference type="Gene3D" id="3.30.70.330">
    <property type="match status" value="1"/>
</dbReference>
<evidence type="ECO:0000256" key="5">
    <source>
        <dbReference type="ARBA" id="ARBA00023242"/>
    </source>
</evidence>
<dbReference type="InterPro" id="IPR000467">
    <property type="entry name" value="G_patch_dom"/>
</dbReference>
<protein>
    <recommendedName>
        <fullName evidence="7">G-patch domain-containing protein</fullName>
    </recommendedName>
</protein>
<dbReference type="SMART" id="SM00443">
    <property type="entry name" value="G_patch"/>
    <property type="match status" value="1"/>
</dbReference>
<feature type="domain" description="G-patch" evidence="7">
    <location>
        <begin position="455"/>
        <end position="488"/>
    </location>
</feature>
<keyword evidence="5" id="KW-0539">Nucleus</keyword>
<keyword evidence="3" id="KW-0694">RNA-binding</keyword>
<dbReference type="InterPro" id="IPR035979">
    <property type="entry name" value="RBD_domain_sf"/>
</dbReference>
<feature type="region of interest" description="Disordered" evidence="6">
    <location>
        <begin position="141"/>
        <end position="308"/>
    </location>
</feature>
<dbReference type="EMBL" id="CP143787">
    <property type="protein sequence ID" value="WVN88318.1"/>
    <property type="molecule type" value="Genomic_DNA"/>
</dbReference>
<dbReference type="RefSeq" id="XP_066069018.1">
    <property type="nucleotide sequence ID" value="XM_066212921.1"/>
</dbReference>
<feature type="compositionally biased region" description="Low complexity" evidence="6">
    <location>
        <begin position="339"/>
        <end position="348"/>
    </location>
</feature>
<dbReference type="InterPro" id="IPR012677">
    <property type="entry name" value="Nucleotide-bd_a/b_plait_sf"/>
</dbReference>
<name>A0AAJ8M1Q8_9TREE</name>
<keyword evidence="4" id="KW-0508">mRNA splicing</keyword>
<reference evidence="8" key="1">
    <citation type="submission" date="2016-06" db="EMBL/GenBank/DDBJ databases">
        <authorList>
            <person name="Cuomo C."/>
            <person name="Litvintseva A."/>
            <person name="Heitman J."/>
            <person name="Chen Y."/>
            <person name="Sun S."/>
            <person name="Springer D."/>
            <person name="Dromer F."/>
            <person name="Young S."/>
            <person name="Zeng Q."/>
            <person name="Chapman S."/>
            <person name="Gujja S."/>
            <person name="Saif S."/>
            <person name="Birren B."/>
        </authorList>
    </citation>
    <scope>NUCLEOTIDE SEQUENCE</scope>
    <source>
        <strain evidence="8">CBS 7841</strain>
    </source>
</reference>
<accession>A0AAJ8M1Q8</accession>
<dbReference type="GeneID" id="91087734"/>
<keyword evidence="9" id="KW-1185">Reference proteome</keyword>
<dbReference type="InterPro" id="IPR003954">
    <property type="entry name" value="RRM_euk-type"/>
</dbReference>
<proteinExistence type="predicted"/>
<dbReference type="SUPFAM" id="SSF54928">
    <property type="entry name" value="RNA-binding domain, RBD"/>
    <property type="match status" value="1"/>
</dbReference>